<proteinExistence type="predicted"/>
<comment type="caution">
    <text evidence="1">The sequence shown here is derived from an EMBL/GenBank/DDBJ whole genome shotgun (WGS) entry which is preliminary data.</text>
</comment>
<dbReference type="PATRIC" id="fig|1265738.3.peg.3712"/>
<dbReference type="EMBL" id="ANOG01000537">
    <property type="protein sequence ID" value="EMI19373.1"/>
    <property type="molecule type" value="Genomic_DNA"/>
</dbReference>
<gene>
    <name evidence="1" type="ORF">RMSM_03709</name>
</gene>
<protein>
    <submittedName>
        <fullName evidence="1">Uncharacterized protein</fullName>
    </submittedName>
</protein>
<name>M5RJ84_9BACT</name>
<sequence length="45" mass="4853">MKKNLASLPVSSAIKRSGELFNRNNPILGIGKMLSALIVKTLAEK</sequence>
<organism evidence="1 2">
    <name type="scientific">Rhodopirellula maiorica SM1</name>
    <dbReference type="NCBI Taxonomy" id="1265738"/>
    <lineage>
        <taxon>Bacteria</taxon>
        <taxon>Pseudomonadati</taxon>
        <taxon>Planctomycetota</taxon>
        <taxon>Planctomycetia</taxon>
        <taxon>Pirellulales</taxon>
        <taxon>Pirellulaceae</taxon>
        <taxon>Novipirellula</taxon>
    </lineage>
</organism>
<accession>M5RJ84</accession>
<keyword evidence="2" id="KW-1185">Reference proteome</keyword>
<dbReference type="Proteomes" id="UP000011991">
    <property type="component" value="Unassembled WGS sequence"/>
</dbReference>
<evidence type="ECO:0000313" key="2">
    <source>
        <dbReference type="Proteomes" id="UP000011991"/>
    </source>
</evidence>
<evidence type="ECO:0000313" key="1">
    <source>
        <dbReference type="EMBL" id="EMI19373.1"/>
    </source>
</evidence>
<dbReference type="AlphaFoldDB" id="M5RJ84"/>
<reference evidence="1 2" key="1">
    <citation type="journal article" date="2013" name="Mar. Genomics">
        <title>Expression of sulfatases in Rhodopirellula baltica and the diversity of sulfatases in the genus Rhodopirellula.</title>
        <authorList>
            <person name="Wegner C.E."/>
            <person name="Richter-Heitmann T."/>
            <person name="Klindworth A."/>
            <person name="Klockow C."/>
            <person name="Richter M."/>
            <person name="Achstetter T."/>
            <person name="Glockner F.O."/>
            <person name="Harder J."/>
        </authorList>
    </citation>
    <scope>NUCLEOTIDE SEQUENCE [LARGE SCALE GENOMIC DNA]</scope>
    <source>
        <strain evidence="1 2">SM1</strain>
    </source>
</reference>